<dbReference type="AlphaFoldDB" id="A0A0F4L5W3"/>
<evidence type="ECO:0000256" key="1">
    <source>
        <dbReference type="SAM" id="MobiDB-lite"/>
    </source>
</evidence>
<dbReference type="GO" id="GO:0006355">
    <property type="term" value="P:regulation of DNA-templated transcription"/>
    <property type="evidence" value="ECO:0007669"/>
    <property type="project" value="InterPro"/>
</dbReference>
<dbReference type="EMBL" id="JWME01000003">
    <property type="protein sequence ID" value="KJY52956.1"/>
    <property type="molecule type" value="Genomic_DNA"/>
</dbReference>
<dbReference type="PATRIC" id="fig|1684.4.peg.128"/>
<gene>
    <name evidence="2" type="ORF">JF69_01170</name>
</gene>
<accession>A0A0F4L5W3</accession>
<organism evidence="2 3">
    <name type="scientific">Bifidobacterium asteroides</name>
    <dbReference type="NCBI Taxonomy" id="1684"/>
    <lineage>
        <taxon>Bacteria</taxon>
        <taxon>Bacillati</taxon>
        <taxon>Actinomycetota</taxon>
        <taxon>Actinomycetes</taxon>
        <taxon>Bifidobacteriales</taxon>
        <taxon>Bifidobacteriaceae</taxon>
        <taxon>Bifidobacterium</taxon>
    </lineage>
</organism>
<feature type="compositionally biased region" description="Basic and acidic residues" evidence="1">
    <location>
        <begin position="14"/>
        <end position="27"/>
    </location>
</feature>
<evidence type="ECO:0000313" key="3">
    <source>
        <dbReference type="Proteomes" id="UP000033648"/>
    </source>
</evidence>
<reference evidence="2 3" key="1">
    <citation type="submission" date="2014-12" db="EMBL/GenBank/DDBJ databases">
        <title>Comparative genomics of the lactic acid bacteria isolated from the honey bee gut.</title>
        <authorList>
            <person name="Ellegaard K.M."/>
            <person name="Tamarit D."/>
            <person name="Javelind E."/>
            <person name="Olofsson T."/>
            <person name="Andersson S.G."/>
            <person name="Vasquez A."/>
        </authorList>
    </citation>
    <scope>NUCLEOTIDE SEQUENCE [LARGE SCALE GENOMIC DNA]</scope>
    <source>
        <strain evidence="2 3">Bin2</strain>
    </source>
</reference>
<evidence type="ECO:0008006" key="4">
    <source>
        <dbReference type="Google" id="ProtNLM"/>
    </source>
</evidence>
<name>A0A0F4L5W3_9BIFI</name>
<comment type="caution">
    <text evidence="2">The sequence shown here is derived from an EMBL/GenBank/DDBJ whole genome shotgun (WGS) entry which is preliminary data.</text>
</comment>
<feature type="region of interest" description="Disordered" evidence="1">
    <location>
        <begin position="1"/>
        <end position="37"/>
    </location>
</feature>
<sequence length="126" mass="14376">MSDESTRRTTVKASEYENRMDRLDRAPSKPPVSAWGGEEARRISQAMLDPDTDATKLFATLMGRPSLEQREQGRKPSVQHSVRLSEPMDEYVSAAIKREGLKNRSEYFRMLVQRDAENHHTELVGA</sequence>
<dbReference type="Proteomes" id="UP000033648">
    <property type="component" value="Unassembled WGS sequence"/>
</dbReference>
<dbReference type="InterPro" id="IPR010985">
    <property type="entry name" value="Ribbon_hlx_hlx"/>
</dbReference>
<protein>
    <recommendedName>
        <fullName evidence="4">Toxin-antitoxin system protein</fullName>
    </recommendedName>
</protein>
<proteinExistence type="predicted"/>
<evidence type="ECO:0000313" key="2">
    <source>
        <dbReference type="EMBL" id="KJY52956.1"/>
    </source>
</evidence>
<dbReference type="OrthoDB" id="9890352at2"/>
<dbReference type="SUPFAM" id="SSF47598">
    <property type="entry name" value="Ribbon-helix-helix"/>
    <property type="match status" value="1"/>
</dbReference>